<dbReference type="EMBL" id="JAWDGP010007193">
    <property type="protein sequence ID" value="KAK3728308.1"/>
    <property type="molecule type" value="Genomic_DNA"/>
</dbReference>
<dbReference type="AlphaFoldDB" id="A0AAE0Y0I1"/>
<name>A0AAE0Y0I1_9GAST</name>
<keyword evidence="2" id="KW-1185">Reference proteome</keyword>
<accession>A0AAE0Y0I1</accession>
<protein>
    <submittedName>
        <fullName evidence="1">Uncharacterized protein</fullName>
    </submittedName>
</protein>
<evidence type="ECO:0000313" key="2">
    <source>
        <dbReference type="Proteomes" id="UP001283361"/>
    </source>
</evidence>
<evidence type="ECO:0000313" key="1">
    <source>
        <dbReference type="EMBL" id="KAK3728308.1"/>
    </source>
</evidence>
<proteinExistence type="predicted"/>
<sequence>MRRSELRCGRAQCLEECVKWSEGEPAHVRFRWLIPGNVLCACVVDYVTSVASDASSRTNEESCEIEGSHNLKMGNKPVAVVVRSSPCLVTRLNVRLWAISKLPDSTTDTISQTTSASP</sequence>
<organism evidence="1 2">
    <name type="scientific">Elysia crispata</name>
    <name type="common">lettuce slug</name>
    <dbReference type="NCBI Taxonomy" id="231223"/>
    <lineage>
        <taxon>Eukaryota</taxon>
        <taxon>Metazoa</taxon>
        <taxon>Spiralia</taxon>
        <taxon>Lophotrochozoa</taxon>
        <taxon>Mollusca</taxon>
        <taxon>Gastropoda</taxon>
        <taxon>Heterobranchia</taxon>
        <taxon>Euthyneura</taxon>
        <taxon>Panpulmonata</taxon>
        <taxon>Sacoglossa</taxon>
        <taxon>Placobranchoidea</taxon>
        <taxon>Plakobranchidae</taxon>
        <taxon>Elysia</taxon>
    </lineage>
</organism>
<gene>
    <name evidence="1" type="ORF">RRG08_043933</name>
</gene>
<reference evidence="1" key="1">
    <citation type="journal article" date="2023" name="G3 (Bethesda)">
        <title>A reference genome for the long-term kleptoplast-retaining sea slug Elysia crispata morphotype clarki.</title>
        <authorList>
            <person name="Eastman K.E."/>
            <person name="Pendleton A.L."/>
            <person name="Shaikh M.A."/>
            <person name="Suttiyut T."/>
            <person name="Ogas R."/>
            <person name="Tomko P."/>
            <person name="Gavelis G."/>
            <person name="Widhalm J.R."/>
            <person name="Wisecaver J.H."/>
        </authorList>
    </citation>
    <scope>NUCLEOTIDE SEQUENCE</scope>
    <source>
        <strain evidence="1">ECLA1</strain>
    </source>
</reference>
<comment type="caution">
    <text evidence="1">The sequence shown here is derived from an EMBL/GenBank/DDBJ whole genome shotgun (WGS) entry which is preliminary data.</text>
</comment>
<dbReference type="Proteomes" id="UP001283361">
    <property type="component" value="Unassembled WGS sequence"/>
</dbReference>